<keyword evidence="2" id="KW-0472">Membrane</keyword>
<organism evidence="3 4">
    <name type="scientific">Paenibacillus nanensis</name>
    <dbReference type="NCBI Taxonomy" id="393251"/>
    <lineage>
        <taxon>Bacteria</taxon>
        <taxon>Bacillati</taxon>
        <taxon>Bacillota</taxon>
        <taxon>Bacilli</taxon>
        <taxon>Bacillales</taxon>
        <taxon>Paenibacillaceae</taxon>
        <taxon>Paenibacillus</taxon>
    </lineage>
</organism>
<sequence length="246" mass="28649">MDRLKRFLKKYYKIALLTVLSPIGIGLILNIPTGNLTIGDEASWVGFFGNYAGGVIGGIVAYIVVNQQFKNDLLLLKEDKRKQQLPYLSFIKFEIEKIDTLMKQLRDSLKLYGDDQFYYYPIDERLDVLKDNIIPLINIPLQTKLIQLYGQLERIYRYIPIELYQMELNKEKLNSQLKMLLASGKEKQELAELRKDIRNEQNNILLLQQEKRKLIDLILSSSFIDQLSELKTDIVNEIDNISSDKV</sequence>
<comment type="caution">
    <text evidence="3">The sequence shown here is derived from an EMBL/GenBank/DDBJ whole genome shotgun (WGS) entry which is preliminary data.</text>
</comment>
<dbReference type="EMBL" id="QXQA01000001">
    <property type="protein sequence ID" value="RIX60031.1"/>
    <property type="molecule type" value="Genomic_DNA"/>
</dbReference>
<gene>
    <name evidence="3" type="ORF">D3P08_00090</name>
</gene>
<proteinExistence type="predicted"/>
<evidence type="ECO:0000313" key="4">
    <source>
        <dbReference type="Proteomes" id="UP000266482"/>
    </source>
</evidence>
<dbReference type="AlphaFoldDB" id="A0A3A1VHX4"/>
<dbReference type="OrthoDB" id="10015506at2"/>
<feature type="coiled-coil region" evidence="1">
    <location>
        <begin position="183"/>
        <end position="217"/>
    </location>
</feature>
<keyword evidence="2" id="KW-1133">Transmembrane helix</keyword>
<dbReference type="RefSeq" id="WP_119597406.1">
    <property type="nucleotide sequence ID" value="NZ_QXQA01000001.1"/>
</dbReference>
<reference evidence="3 4" key="1">
    <citation type="submission" date="2018-09" db="EMBL/GenBank/DDBJ databases">
        <title>Paenibacillus aracenensis nov. sp. isolated from a cave in southern Spain.</title>
        <authorList>
            <person name="Jurado V."/>
            <person name="Gutierrez-Patricio S."/>
            <person name="Gonzalez-Pimentel J.L."/>
            <person name="Miller A.Z."/>
            <person name="Laiz L."/>
            <person name="Saiz-Jimenez C."/>
        </authorList>
    </citation>
    <scope>NUCLEOTIDE SEQUENCE [LARGE SCALE GENOMIC DNA]</scope>
    <source>
        <strain evidence="3 4">DSM 22867</strain>
    </source>
</reference>
<feature type="transmembrane region" description="Helical" evidence="2">
    <location>
        <begin position="12"/>
        <end position="32"/>
    </location>
</feature>
<feature type="transmembrane region" description="Helical" evidence="2">
    <location>
        <begin position="44"/>
        <end position="65"/>
    </location>
</feature>
<evidence type="ECO:0000313" key="3">
    <source>
        <dbReference type="EMBL" id="RIX60031.1"/>
    </source>
</evidence>
<protein>
    <submittedName>
        <fullName evidence="3">Uncharacterized protein</fullName>
    </submittedName>
</protein>
<keyword evidence="4" id="KW-1185">Reference proteome</keyword>
<accession>A0A3A1VHX4</accession>
<keyword evidence="1" id="KW-0175">Coiled coil</keyword>
<evidence type="ECO:0000256" key="1">
    <source>
        <dbReference type="SAM" id="Coils"/>
    </source>
</evidence>
<name>A0A3A1VHX4_9BACL</name>
<evidence type="ECO:0000256" key="2">
    <source>
        <dbReference type="SAM" id="Phobius"/>
    </source>
</evidence>
<keyword evidence="2" id="KW-0812">Transmembrane</keyword>
<dbReference type="Proteomes" id="UP000266482">
    <property type="component" value="Unassembled WGS sequence"/>
</dbReference>